<keyword evidence="4" id="KW-1185">Reference proteome</keyword>
<dbReference type="Gene3D" id="3.40.605.10">
    <property type="entry name" value="Aldehyde Dehydrogenase, Chain A, domain 1"/>
    <property type="match status" value="1"/>
</dbReference>
<keyword evidence="1" id="KW-0560">Oxidoreductase</keyword>
<evidence type="ECO:0000313" key="4">
    <source>
        <dbReference type="Proteomes" id="UP001208938"/>
    </source>
</evidence>
<dbReference type="InterPro" id="IPR016161">
    <property type="entry name" value="Ald_DH/histidinol_DH"/>
</dbReference>
<protein>
    <submittedName>
        <fullName evidence="3">Aldehyde dehydrogenase family protein</fullName>
    </submittedName>
</protein>
<proteinExistence type="predicted"/>
<dbReference type="InterPro" id="IPR015590">
    <property type="entry name" value="Aldehyde_DH_dom"/>
</dbReference>
<dbReference type="Gene3D" id="3.40.309.10">
    <property type="entry name" value="Aldehyde Dehydrogenase, Chain A, domain 2"/>
    <property type="match status" value="1"/>
</dbReference>
<evidence type="ECO:0000256" key="1">
    <source>
        <dbReference type="ARBA" id="ARBA00023002"/>
    </source>
</evidence>
<dbReference type="RefSeq" id="WP_264504525.1">
    <property type="nucleotide sequence ID" value="NZ_JAPDFL010000001.1"/>
</dbReference>
<dbReference type="EMBL" id="JAPDFL010000001">
    <property type="protein sequence ID" value="MCW1931411.1"/>
    <property type="molecule type" value="Genomic_DNA"/>
</dbReference>
<dbReference type="InterPro" id="IPR016162">
    <property type="entry name" value="Ald_DH_N"/>
</dbReference>
<dbReference type="Proteomes" id="UP001208938">
    <property type="component" value="Unassembled WGS sequence"/>
</dbReference>
<evidence type="ECO:0000313" key="3">
    <source>
        <dbReference type="EMBL" id="MCW1931411.1"/>
    </source>
</evidence>
<evidence type="ECO:0000259" key="2">
    <source>
        <dbReference type="Pfam" id="PF00171"/>
    </source>
</evidence>
<reference evidence="3 4" key="1">
    <citation type="submission" date="2022-10" db="EMBL/GenBank/DDBJ databases">
        <title>Pararhodobacter sp. nov., isolated from marine algae.</title>
        <authorList>
            <person name="Choi B.J."/>
            <person name="Kim J.M."/>
            <person name="Lee J.K."/>
            <person name="Choi D.G."/>
            <person name="Jeon C.O."/>
        </authorList>
    </citation>
    <scope>NUCLEOTIDE SEQUENCE [LARGE SCALE GENOMIC DNA]</scope>
    <source>
        <strain evidence="3 4">ZQ420</strain>
    </source>
</reference>
<sequence>MRIWTPSPRAATISQYGLSSAIWTRDITRAHKLANRLRAGTVRINGSGPPDPALPLGGFKASGFGRENGRAGLEIYTELKTVTVALN</sequence>
<dbReference type="PANTHER" id="PTHR11699">
    <property type="entry name" value="ALDEHYDE DEHYDROGENASE-RELATED"/>
    <property type="match status" value="1"/>
</dbReference>
<name>A0ABT3GV51_9RHOB</name>
<dbReference type="InterPro" id="IPR016163">
    <property type="entry name" value="Ald_DH_C"/>
</dbReference>
<gene>
    <name evidence="3" type="ORF">OKW52_03815</name>
</gene>
<accession>A0ABT3GV51</accession>
<organism evidence="3 4">
    <name type="scientific">Pararhodobacter zhoushanensis</name>
    <dbReference type="NCBI Taxonomy" id="2479545"/>
    <lineage>
        <taxon>Bacteria</taxon>
        <taxon>Pseudomonadati</taxon>
        <taxon>Pseudomonadota</taxon>
        <taxon>Alphaproteobacteria</taxon>
        <taxon>Rhodobacterales</taxon>
        <taxon>Paracoccaceae</taxon>
        <taxon>Pararhodobacter</taxon>
    </lineage>
</organism>
<comment type="caution">
    <text evidence="3">The sequence shown here is derived from an EMBL/GenBank/DDBJ whole genome shotgun (WGS) entry which is preliminary data.</text>
</comment>
<dbReference type="Pfam" id="PF00171">
    <property type="entry name" value="Aldedh"/>
    <property type="match status" value="1"/>
</dbReference>
<dbReference type="SUPFAM" id="SSF53720">
    <property type="entry name" value="ALDH-like"/>
    <property type="match status" value="1"/>
</dbReference>
<feature type="domain" description="Aldehyde dehydrogenase" evidence="2">
    <location>
        <begin position="14"/>
        <end position="82"/>
    </location>
</feature>